<feature type="transmembrane region" description="Helical" evidence="7">
    <location>
        <begin position="60"/>
        <end position="81"/>
    </location>
</feature>
<dbReference type="GeneID" id="91421102"/>
<keyword evidence="5 7" id="KW-0472">Membrane</keyword>
<feature type="transmembrane region" description="Helical" evidence="7">
    <location>
        <begin position="332"/>
        <end position="354"/>
    </location>
</feature>
<evidence type="ECO:0000256" key="4">
    <source>
        <dbReference type="ARBA" id="ARBA00022989"/>
    </source>
</evidence>
<protein>
    <submittedName>
        <fullName evidence="8">MFS transporter</fullName>
    </submittedName>
</protein>
<proteinExistence type="predicted"/>
<dbReference type="GO" id="GO:0022857">
    <property type="term" value="F:transmembrane transporter activity"/>
    <property type="evidence" value="ECO:0007669"/>
    <property type="project" value="InterPro"/>
</dbReference>
<feature type="transmembrane region" description="Helical" evidence="7">
    <location>
        <begin position="30"/>
        <end position="54"/>
    </location>
</feature>
<evidence type="ECO:0000256" key="5">
    <source>
        <dbReference type="ARBA" id="ARBA00023136"/>
    </source>
</evidence>
<keyword evidence="2" id="KW-1003">Cell membrane</keyword>
<dbReference type="SUPFAM" id="SSF103473">
    <property type="entry name" value="MFS general substrate transporter"/>
    <property type="match status" value="1"/>
</dbReference>
<evidence type="ECO:0000256" key="1">
    <source>
        <dbReference type="ARBA" id="ARBA00004651"/>
    </source>
</evidence>
<feature type="transmembrane region" description="Helical" evidence="7">
    <location>
        <begin position="93"/>
        <end position="114"/>
    </location>
</feature>
<feature type="transmembrane region" description="Helical" evidence="7">
    <location>
        <begin position="186"/>
        <end position="204"/>
    </location>
</feature>
<dbReference type="RefSeq" id="WP_150483785.1">
    <property type="nucleotide sequence ID" value="NZ_BMTB01000002.1"/>
</dbReference>
<dbReference type="GO" id="GO:0005886">
    <property type="term" value="C:plasma membrane"/>
    <property type="evidence" value="ECO:0007669"/>
    <property type="project" value="UniProtKB-SubCell"/>
</dbReference>
<dbReference type="Proteomes" id="UP000326598">
    <property type="component" value="Chromosome"/>
</dbReference>
<dbReference type="InterPro" id="IPR036259">
    <property type="entry name" value="MFS_trans_sf"/>
</dbReference>
<comment type="subcellular location">
    <subcellularLocation>
        <location evidence="1">Cell membrane</location>
        <topology evidence="1">Multi-pass membrane protein</topology>
    </subcellularLocation>
</comment>
<accession>A0A5J6I969</accession>
<feature type="region of interest" description="Disordered" evidence="6">
    <location>
        <begin position="420"/>
        <end position="450"/>
    </location>
</feature>
<dbReference type="Gene3D" id="1.20.1250.20">
    <property type="entry name" value="MFS general substrate transporter like domains"/>
    <property type="match status" value="1"/>
</dbReference>
<dbReference type="PANTHER" id="PTHR23513">
    <property type="entry name" value="INTEGRAL MEMBRANE EFFLUX PROTEIN-RELATED"/>
    <property type="match status" value="1"/>
</dbReference>
<feature type="transmembrane region" description="Helical" evidence="7">
    <location>
        <begin position="277"/>
        <end position="297"/>
    </location>
</feature>
<evidence type="ECO:0000313" key="8">
    <source>
        <dbReference type="EMBL" id="QEV28679.1"/>
    </source>
</evidence>
<reference evidence="8 9" key="1">
    <citation type="submission" date="2017-09" db="EMBL/GenBank/DDBJ databases">
        <authorList>
            <person name="Lee N."/>
            <person name="Cho B.-K."/>
        </authorList>
    </citation>
    <scope>NUCLEOTIDE SEQUENCE [LARGE SCALE GENOMIC DNA]</scope>
    <source>
        <strain evidence="8 9">ATCC 13740</strain>
    </source>
</reference>
<feature type="transmembrane region" description="Helical" evidence="7">
    <location>
        <begin position="395"/>
        <end position="414"/>
    </location>
</feature>
<organism evidence="8 9">
    <name type="scientific">Streptomyces coeruleorubidus</name>
    <dbReference type="NCBI Taxonomy" id="116188"/>
    <lineage>
        <taxon>Bacteria</taxon>
        <taxon>Bacillati</taxon>
        <taxon>Actinomycetota</taxon>
        <taxon>Actinomycetes</taxon>
        <taxon>Kitasatosporales</taxon>
        <taxon>Streptomycetaceae</taxon>
        <taxon>Streptomyces</taxon>
    </lineage>
</organism>
<feature type="transmembrane region" description="Helical" evidence="7">
    <location>
        <begin position="309"/>
        <end position="326"/>
    </location>
</feature>
<evidence type="ECO:0000256" key="3">
    <source>
        <dbReference type="ARBA" id="ARBA00022692"/>
    </source>
</evidence>
<dbReference type="PANTHER" id="PTHR23513:SF6">
    <property type="entry name" value="MAJOR FACILITATOR SUPERFAMILY ASSOCIATED DOMAIN-CONTAINING PROTEIN"/>
    <property type="match status" value="1"/>
</dbReference>
<gene>
    <name evidence="8" type="ORF">CP976_34205</name>
</gene>
<evidence type="ECO:0000256" key="7">
    <source>
        <dbReference type="SAM" id="Phobius"/>
    </source>
</evidence>
<keyword evidence="4 7" id="KW-1133">Transmembrane helix</keyword>
<sequence length="450" mass="46988">MTHGAARREDVADEGLPGTRPLWRQRDFGIFWAAQTLSVLGDSFALIALPLLVLEATGSVARMGLLTAVGGAAAVVAAVFAGAVVDRVDRRRLLIACDLVRMGLYGVVPLVWLFGPQIWLLYVVLPLCEAVGMLFAVGYVTVVRGLVGTGRLTEANGRLNATAAAAGVLGPLCAGVVAAWSGPAAAVGVDAASFGVSAACLFFVRFRKRTPDEGPGRHKGERTGLWQDLRTGVAFLYGHPVLRSLTALLFVFSFLTLGLNDLVIYHLKHDLGHDDGTVGTVMAVGALGTITGALLVARLRRRLGFGPTWTGSVAVCGLAFAGLGWARDVPAVAALSAAFLACAGMAGTCSMSLRQEVTPEHLLGRVTSAFWTLQYAAAPIGAAVLTWAAEEQGTTPVALAAGATCVLLAVTALFTPIRGSGRSPVDPAVVPQTPPPQQPRSQVRQQPEQR</sequence>
<feature type="transmembrane region" description="Helical" evidence="7">
    <location>
        <begin position="120"/>
        <end position="147"/>
    </location>
</feature>
<evidence type="ECO:0000313" key="9">
    <source>
        <dbReference type="Proteomes" id="UP000326598"/>
    </source>
</evidence>
<name>A0A5J6I969_STRC4</name>
<dbReference type="InterPro" id="IPR011701">
    <property type="entry name" value="MFS"/>
</dbReference>
<dbReference type="EMBL" id="CP023694">
    <property type="protein sequence ID" value="QEV28679.1"/>
    <property type="molecule type" value="Genomic_DNA"/>
</dbReference>
<feature type="compositionally biased region" description="Low complexity" evidence="6">
    <location>
        <begin position="439"/>
        <end position="450"/>
    </location>
</feature>
<feature type="transmembrane region" description="Helical" evidence="7">
    <location>
        <begin position="366"/>
        <end position="389"/>
    </location>
</feature>
<dbReference type="AlphaFoldDB" id="A0A5J6I969"/>
<keyword evidence="3 7" id="KW-0812">Transmembrane</keyword>
<feature type="transmembrane region" description="Helical" evidence="7">
    <location>
        <begin position="245"/>
        <end position="265"/>
    </location>
</feature>
<dbReference type="Pfam" id="PF07690">
    <property type="entry name" value="MFS_1"/>
    <property type="match status" value="1"/>
</dbReference>
<evidence type="ECO:0000256" key="6">
    <source>
        <dbReference type="SAM" id="MobiDB-lite"/>
    </source>
</evidence>
<dbReference type="CDD" id="cd06173">
    <property type="entry name" value="MFS_MefA_like"/>
    <property type="match status" value="1"/>
</dbReference>
<feature type="transmembrane region" description="Helical" evidence="7">
    <location>
        <begin position="159"/>
        <end position="180"/>
    </location>
</feature>
<evidence type="ECO:0000256" key="2">
    <source>
        <dbReference type="ARBA" id="ARBA00022475"/>
    </source>
</evidence>
<dbReference type="KEGG" id="scoe:CP976_34205"/>